<name>A0ABQ8J9I3_DERPT</name>
<proteinExistence type="predicted"/>
<accession>A0ABQ8J9I3</accession>
<organism evidence="1 2">
    <name type="scientific">Dermatophagoides pteronyssinus</name>
    <name type="common">European house dust mite</name>
    <dbReference type="NCBI Taxonomy" id="6956"/>
    <lineage>
        <taxon>Eukaryota</taxon>
        <taxon>Metazoa</taxon>
        <taxon>Ecdysozoa</taxon>
        <taxon>Arthropoda</taxon>
        <taxon>Chelicerata</taxon>
        <taxon>Arachnida</taxon>
        <taxon>Acari</taxon>
        <taxon>Acariformes</taxon>
        <taxon>Sarcoptiformes</taxon>
        <taxon>Astigmata</taxon>
        <taxon>Psoroptidia</taxon>
        <taxon>Analgoidea</taxon>
        <taxon>Pyroglyphidae</taxon>
        <taxon>Dermatophagoidinae</taxon>
        <taxon>Dermatophagoides</taxon>
    </lineage>
</organism>
<comment type="caution">
    <text evidence="1">The sequence shown here is derived from an EMBL/GenBank/DDBJ whole genome shotgun (WGS) entry which is preliminary data.</text>
</comment>
<evidence type="ECO:0000313" key="1">
    <source>
        <dbReference type="EMBL" id="KAH9419052.1"/>
    </source>
</evidence>
<dbReference type="Proteomes" id="UP000887458">
    <property type="component" value="Unassembled WGS sequence"/>
</dbReference>
<dbReference type="EMBL" id="NJHN03000061">
    <property type="protein sequence ID" value="KAH9419052.1"/>
    <property type="molecule type" value="Genomic_DNA"/>
</dbReference>
<protein>
    <submittedName>
        <fullName evidence="1">Uncharacterized protein</fullName>
    </submittedName>
</protein>
<sequence>MNLTFRVQIKIKFCIKNGSSSCSCSILSITCSGGGGIIAGISGVELVVADLDDDCPSTIGYGGGPSRTHLLAINANLHIGADLQANNLIRA</sequence>
<reference evidence="1 2" key="2">
    <citation type="journal article" date="2022" name="Mol. Biol. Evol.">
        <title>Comparative Genomics Reveals Insights into the Divergent Evolution of Astigmatic Mites and Household Pest Adaptations.</title>
        <authorList>
            <person name="Xiong Q."/>
            <person name="Wan A.T."/>
            <person name="Liu X."/>
            <person name="Fung C.S."/>
            <person name="Xiao X."/>
            <person name="Malainual N."/>
            <person name="Hou J."/>
            <person name="Wang L."/>
            <person name="Wang M."/>
            <person name="Yang K.Y."/>
            <person name="Cui Y."/>
            <person name="Leung E.L."/>
            <person name="Nong W."/>
            <person name="Shin S.K."/>
            <person name="Au S.W."/>
            <person name="Jeong K.Y."/>
            <person name="Chew F.T."/>
            <person name="Hui J.H."/>
            <person name="Leung T.F."/>
            <person name="Tungtrongchitr A."/>
            <person name="Zhong N."/>
            <person name="Liu Z."/>
            <person name="Tsui S.K."/>
        </authorList>
    </citation>
    <scope>NUCLEOTIDE SEQUENCE [LARGE SCALE GENOMIC DNA]</scope>
    <source>
        <strain evidence="1">Derp</strain>
    </source>
</reference>
<reference evidence="1 2" key="1">
    <citation type="journal article" date="2018" name="J. Allergy Clin. Immunol.">
        <title>High-quality assembly of Dermatophagoides pteronyssinus genome and transcriptome reveals a wide range of novel allergens.</title>
        <authorList>
            <person name="Liu X.Y."/>
            <person name="Yang K.Y."/>
            <person name="Wang M.Q."/>
            <person name="Kwok J.S."/>
            <person name="Zeng X."/>
            <person name="Yang Z."/>
            <person name="Xiao X.J."/>
            <person name="Lau C.P."/>
            <person name="Li Y."/>
            <person name="Huang Z.M."/>
            <person name="Ba J.G."/>
            <person name="Yim A.K."/>
            <person name="Ouyang C.Y."/>
            <person name="Ngai S.M."/>
            <person name="Chan T.F."/>
            <person name="Leung E.L."/>
            <person name="Liu L."/>
            <person name="Liu Z.G."/>
            <person name="Tsui S.K."/>
        </authorList>
    </citation>
    <scope>NUCLEOTIDE SEQUENCE [LARGE SCALE GENOMIC DNA]</scope>
    <source>
        <strain evidence="1">Derp</strain>
    </source>
</reference>
<gene>
    <name evidence="1" type="ORF">DERP_011147</name>
</gene>
<keyword evidence="2" id="KW-1185">Reference proteome</keyword>
<evidence type="ECO:0000313" key="2">
    <source>
        <dbReference type="Proteomes" id="UP000887458"/>
    </source>
</evidence>